<evidence type="ECO:0000256" key="1">
    <source>
        <dbReference type="SAM" id="Phobius"/>
    </source>
</evidence>
<dbReference type="Proteomes" id="UP001205105">
    <property type="component" value="Unassembled WGS sequence"/>
</dbReference>
<feature type="transmembrane region" description="Helical" evidence="1">
    <location>
        <begin position="60"/>
        <end position="82"/>
    </location>
</feature>
<dbReference type="EMBL" id="JADXDR010000053">
    <property type="protein sequence ID" value="KAI7842247.1"/>
    <property type="molecule type" value="Genomic_DNA"/>
</dbReference>
<feature type="transmembrane region" description="Helical" evidence="1">
    <location>
        <begin position="152"/>
        <end position="174"/>
    </location>
</feature>
<dbReference type="AlphaFoldDB" id="A0AAD5DR73"/>
<feature type="transmembrane region" description="Helical" evidence="1">
    <location>
        <begin position="181"/>
        <end position="203"/>
    </location>
</feature>
<accession>A0AAD5DR73</accession>
<proteinExistence type="predicted"/>
<protein>
    <submittedName>
        <fullName evidence="2">Uncharacterized protein</fullName>
    </submittedName>
</protein>
<keyword evidence="3" id="KW-1185">Reference proteome</keyword>
<evidence type="ECO:0000313" key="2">
    <source>
        <dbReference type="EMBL" id="KAI7842247.1"/>
    </source>
</evidence>
<organism evidence="2 3">
    <name type="scientific">Chlorella ohadii</name>
    <dbReference type="NCBI Taxonomy" id="2649997"/>
    <lineage>
        <taxon>Eukaryota</taxon>
        <taxon>Viridiplantae</taxon>
        <taxon>Chlorophyta</taxon>
        <taxon>core chlorophytes</taxon>
        <taxon>Trebouxiophyceae</taxon>
        <taxon>Chlorellales</taxon>
        <taxon>Chlorellaceae</taxon>
        <taxon>Chlorella clade</taxon>
        <taxon>Chlorella</taxon>
    </lineage>
</organism>
<keyword evidence="1" id="KW-0472">Membrane</keyword>
<evidence type="ECO:0000313" key="3">
    <source>
        <dbReference type="Proteomes" id="UP001205105"/>
    </source>
</evidence>
<sequence>MTQRAHSSGRSTVVAASSNNSGDVAGAAAAELVAQPTSSQHSRQVAPPPAFLCCTLAPGAWPMVAGALAGSALAAVPLMWAVKRELASIASIIQAEAERRCRDQDPAEFIKAQWEEYEQLRASLALQLILLQLAAGLWAVCRLISTLPGIPAGLQVGIGMLSRGIAALAAILVFRQTGRDCFNACVGTASFIVSPWLAMSSIVDLLAALPRCFGSVAGTQEAANLAAELSARLADAAHLERLTQAHRDSASMQQQLVAAAQALTDFAPAVASKQAAGVLSAPLVTQLMAGLKAASICAMLGCMQRQLEPQAAFVIGASCSLEFGTGSLLLAPAVQAEPARVVLQLCRWQVEVATAFVANLMLPARQPRVAAAFAGSTAKPAVLMRWLKEMCQALLSCDDGTAPENASIAHNIVLLLRVLLTTEPYARHREWLASQRW</sequence>
<comment type="caution">
    <text evidence="2">The sequence shown here is derived from an EMBL/GenBank/DDBJ whole genome shotgun (WGS) entry which is preliminary data.</text>
</comment>
<keyword evidence="1" id="KW-0812">Transmembrane</keyword>
<keyword evidence="1" id="KW-1133">Transmembrane helix</keyword>
<reference evidence="2" key="1">
    <citation type="submission" date="2020-11" db="EMBL/GenBank/DDBJ databases">
        <title>Chlorella ohadii genome sequencing and assembly.</title>
        <authorList>
            <person name="Murik O."/>
            <person name="Treves H."/>
            <person name="Kedem I."/>
            <person name="Shotland Y."/>
            <person name="Kaplan A."/>
        </authorList>
    </citation>
    <scope>NUCLEOTIDE SEQUENCE</scope>
    <source>
        <strain evidence="2">1</strain>
    </source>
</reference>
<name>A0AAD5DR73_9CHLO</name>
<feature type="transmembrane region" description="Helical" evidence="1">
    <location>
        <begin position="120"/>
        <end position="140"/>
    </location>
</feature>
<gene>
    <name evidence="2" type="ORF">COHA_003888</name>
</gene>